<evidence type="ECO:0000256" key="1">
    <source>
        <dbReference type="SAM" id="MobiDB-lite"/>
    </source>
</evidence>
<evidence type="ECO:0000313" key="3">
    <source>
        <dbReference type="EMBL" id="GDY72054.1"/>
    </source>
</evidence>
<sequence>MTCPRKTQDDRVTCPRKTQDDRGDRVSCGARPIAPAVRTDHPPGVTRWPDSGGTLAR</sequence>
<organism evidence="3 4">
    <name type="scientific">Streptomyces avermitilis</name>
    <dbReference type="NCBI Taxonomy" id="33903"/>
    <lineage>
        <taxon>Bacteria</taxon>
        <taxon>Bacillati</taxon>
        <taxon>Actinomycetota</taxon>
        <taxon>Actinomycetes</taxon>
        <taxon>Kitasatosporales</taxon>
        <taxon>Streptomycetaceae</taxon>
        <taxon>Streptomyces</taxon>
    </lineage>
</organism>
<evidence type="ECO:0000313" key="2">
    <source>
        <dbReference type="EMBL" id="GDY67640.1"/>
    </source>
</evidence>
<evidence type="ECO:0000313" key="5">
    <source>
        <dbReference type="Proteomes" id="UP000302139"/>
    </source>
</evidence>
<reference evidence="2 5" key="2">
    <citation type="submission" date="2019-04" db="EMBL/GenBank/DDBJ databases">
        <title>Draft genome sequences of Streptomyces avermitilis NBRC 14893.</title>
        <authorList>
            <person name="Komaki H."/>
            <person name="Tamura T."/>
            <person name="Hosoyama A."/>
        </authorList>
    </citation>
    <scope>NUCLEOTIDE SEQUENCE [LARGE SCALE GENOMIC DNA]</scope>
    <source>
        <strain evidence="2 5">NBRC 14893</strain>
    </source>
</reference>
<protein>
    <submittedName>
        <fullName evidence="3">Uncharacterized protein</fullName>
    </submittedName>
</protein>
<gene>
    <name evidence="2" type="ORF">SAV14893_070330</name>
    <name evidence="3" type="ORF">SAV31267_015390</name>
</gene>
<proteinExistence type="predicted"/>
<dbReference type="EMBL" id="BJHY01000001">
    <property type="protein sequence ID" value="GDY72054.1"/>
    <property type="molecule type" value="Genomic_DNA"/>
</dbReference>
<reference evidence="3 4" key="1">
    <citation type="submission" date="2019-04" db="EMBL/GenBank/DDBJ databases">
        <title>Draft genome sequences of Streptomyces avermitilis ATCC 31267.</title>
        <authorList>
            <person name="Komaki H."/>
            <person name="Tamura T."/>
            <person name="Hosoyama A."/>
        </authorList>
    </citation>
    <scope>NUCLEOTIDE SEQUENCE [LARGE SCALE GENOMIC DNA]</scope>
    <source>
        <strain evidence="3 4">ATCC 31267</strain>
    </source>
</reference>
<evidence type="ECO:0000313" key="4">
    <source>
        <dbReference type="Proteomes" id="UP000299211"/>
    </source>
</evidence>
<comment type="caution">
    <text evidence="3">The sequence shown here is derived from an EMBL/GenBank/DDBJ whole genome shotgun (WGS) entry which is preliminary data.</text>
</comment>
<name>A0A4D4MK31_STRAX</name>
<dbReference type="EMBL" id="BJHX01000001">
    <property type="protein sequence ID" value="GDY67640.1"/>
    <property type="molecule type" value="Genomic_DNA"/>
</dbReference>
<feature type="compositionally biased region" description="Basic and acidic residues" evidence="1">
    <location>
        <begin position="1"/>
        <end position="25"/>
    </location>
</feature>
<dbReference type="Proteomes" id="UP000302139">
    <property type="component" value="Unassembled WGS sequence"/>
</dbReference>
<accession>A0A4D4MK31</accession>
<dbReference type="AlphaFoldDB" id="A0A4D4MK31"/>
<dbReference type="Proteomes" id="UP000299211">
    <property type="component" value="Unassembled WGS sequence"/>
</dbReference>
<feature type="region of interest" description="Disordered" evidence="1">
    <location>
        <begin position="1"/>
        <end position="57"/>
    </location>
</feature>